<sequence>METRTKAERRRCRKSRAAAAEPDRGGDGKEGGKEEYRRKSIQDQPFMPRRPGRRKKKKTVREGEEAEERETGDGKAGGGRINTTQRTCAGGDQQVRSESIGRRGGDSFPFSPLSSSCSPREHGRKGVRRSRRRTATVGKRGISGAAGARAGEAQPVGDRRGYDRREFRKGDKACRHS</sequence>
<protein>
    <submittedName>
        <fullName evidence="2">Uncharacterized protein</fullName>
    </submittedName>
</protein>
<feature type="region of interest" description="Disordered" evidence="1">
    <location>
        <begin position="1"/>
        <end position="177"/>
    </location>
</feature>
<feature type="compositionally biased region" description="Low complexity" evidence="1">
    <location>
        <begin position="107"/>
        <end position="118"/>
    </location>
</feature>
<keyword evidence="3" id="KW-1185">Reference proteome</keyword>
<dbReference type="EMBL" id="JABSTR010000008">
    <property type="protein sequence ID" value="KAH9376633.1"/>
    <property type="molecule type" value="Genomic_DNA"/>
</dbReference>
<dbReference type="VEuPathDB" id="VectorBase:HLOH_050711"/>
<evidence type="ECO:0000313" key="3">
    <source>
        <dbReference type="Proteomes" id="UP000821853"/>
    </source>
</evidence>
<organism evidence="2 3">
    <name type="scientific">Haemaphysalis longicornis</name>
    <name type="common">Bush tick</name>
    <dbReference type="NCBI Taxonomy" id="44386"/>
    <lineage>
        <taxon>Eukaryota</taxon>
        <taxon>Metazoa</taxon>
        <taxon>Ecdysozoa</taxon>
        <taxon>Arthropoda</taxon>
        <taxon>Chelicerata</taxon>
        <taxon>Arachnida</taxon>
        <taxon>Acari</taxon>
        <taxon>Parasitiformes</taxon>
        <taxon>Ixodida</taxon>
        <taxon>Ixodoidea</taxon>
        <taxon>Ixodidae</taxon>
        <taxon>Haemaphysalinae</taxon>
        <taxon>Haemaphysalis</taxon>
    </lineage>
</organism>
<feature type="compositionally biased region" description="Basic residues" evidence="1">
    <location>
        <begin position="122"/>
        <end position="134"/>
    </location>
</feature>
<dbReference type="Proteomes" id="UP000821853">
    <property type="component" value="Unassembled WGS sequence"/>
</dbReference>
<feature type="compositionally biased region" description="Low complexity" evidence="1">
    <location>
        <begin position="135"/>
        <end position="153"/>
    </location>
</feature>
<proteinExistence type="predicted"/>
<evidence type="ECO:0000256" key="1">
    <source>
        <dbReference type="SAM" id="MobiDB-lite"/>
    </source>
</evidence>
<feature type="compositionally biased region" description="Basic and acidic residues" evidence="1">
    <location>
        <begin position="157"/>
        <end position="177"/>
    </location>
</feature>
<feature type="compositionally biased region" description="Basic residues" evidence="1">
    <location>
        <begin position="7"/>
        <end position="16"/>
    </location>
</feature>
<feature type="compositionally biased region" description="Basic residues" evidence="1">
    <location>
        <begin position="50"/>
        <end position="59"/>
    </location>
</feature>
<dbReference type="AlphaFoldDB" id="A0A9J6GPL9"/>
<name>A0A9J6GPL9_HAELO</name>
<reference evidence="2 3" key="1">
    <citation type="journal article" date="2020" name="Cell">
        <title>Large-Scale Comparative Analyses of Tick Genomes Elucidate Their Genetic Diversity and Vector Capacities.</title>
        <authorList>
            <consortium name="Tick Genome and Microbiome Consortium (TIGMIC)"/>
            <person name="Jia N."/>
            <person name="Wang J."/>
            <person name="Shi W."/>
            <person name="Du L."/>
            <person name="Sun Y."/>
            <person name="Zhan W."/>
            <person name="Jiang J.F."/>
            <person name="Wang Q."/>
            <person name="Zhang B."/>
            <person name="Ji P."/>
            <person name="Bell-Sakyi L."/>
            <person name="Cui X.M."/>
            <person name="Yuan T.T."/>
            <person name="Jiang B.G."/>
            <person name="Yang W.F."/>
            <person name="Lam T.T."/>
            <person name="Chang Q.C."/>
            <person name="Ding S.J."/>
            <person name="Wang X.J."/>
            <person name="Zhu J.G."/>
            <person name="Ruan X.D."/>
            <person name="Zhao L."/>
            <person name="Wei J.T."/>
            <person name="Ye R.Z."/>
            <person name="Que T.C."/>
            <person name="Du C.H."/>
            <person name="Zhou Y.H."/>
            <person name="Cheng J.X."/>
            <person name="Dai P.F."/>
            <person name="Guo W.B."/>
            <person name="Han X.H."/>
            <person name="Huang E.J."/>
            <person name="Li L.F."/>
            <person name="Wei W."/>
            <person name="Gao Y.C."/>
            <person name="Liu J.Z."/>
            <person name="Shao H.Z."/>
            <person name="Wang X."/>
            <person name="Wang C.C."/>
            <person name="Yang T.C."/>
            <person name="Huo Q.B."/>
            <person name="Li W."/>
            <person name="Chen H.Y."/>
            <person name="Chen S.E."/>
            <person name="Zhou L.G."/>
            <person name="Ni X.B."/>
            <person name="Tian J.H."/>
            <person name="Sheng Y."/>
            <person name="Liu T."/>
            <person name="Pan Y.S."/>
            <person name="Xia L.Y."/>
            <person name="Li J."/>
            <person name="Zhao F."/>
            <person name="Cao W.C."/>
        </authorList>
    </citation>
    <scope>NUCLEOTIDE SEQUENCE [LARGE SCALE GENOMIC DNA]</scope>
    <source>
        <strain evidence="2">HaeL-2018</strain>
    </source>
</reference>
<comment type="caution">
    <text evidence="2">The sequence shown here is derived from an EMBL/GenBank/DDBJ whole genome shotgun (WGS) entry which is preliminary data.</text>
</comment>
<feature type="compositionally biased region" description="Basic and acidic residues" evidence="1">
    <location>
        <begin position="21"/>
        <end position="41"/>
    </location>
</feature>
<accession>A0A9J6GPL9</accession>
<gene>
    <name evidence="2" type="ORF">HPB48_005844</name>
</gene>
<evidence type="ECO:0000313" key="2">
    <source>
        <dbReference type="EMBL" id="KAH9376633.1"/>
    </source>
</evidence>